<dbReference type="STRING" id="15368.A0A2K2D1C1"/>
<feature type="region of interest" description="Disordered" evidence="7">
    <location>
        <begin position="18"/>
        <end position="68"/>
    </location>
</feature>
<dbReference type="AlphaFoldDB" id="A0A2K2D1C1"/>
<dbReference type="InterPro" id="IPR038933">
    <property type="entry name" value="Ovate"/>
</dbReference>
<dbReference type="Proteomes" id="UP000008810">
    <property type="component" value="Chromosome 3"/>
</dbReference>
<dbReference type="KEGG" id="bdi:100842657"/>
<feature type="region of interest" description="Disordered" evidence="7">
    <location>
        <begin position="152"/>
        <end position="179"/>
    </location>
</feature>
<keyword evidence="8" id="KW-0732">Signal</keyword>
<name>A0A2K2D1C1_BRADI</name>
<proteinExistence type="predicted"/>
<dbReference type="Gramene" id="PNT68068">
    <property type="protein sequence ID" value="PNT68068"/>
    <property type="gene ID" value="BRADI_3g35441v3"/>
</dbReference>
<dbReference type="InterPro" id="IPR006458">
    <property type="entry name" value="Ovate_C"/>
</dbReference>
<keyword evidence="4 6" id="KW-0804">Transcription</keyword>
<reference evidence="11" key="3">
    <citation type="submission" date="2018-08" db="UniProtKB">
        <authorList>
            <consortium name="EnsemblPlants"/>
        </authorList>
    </citation>
    <scope>IDENTIFICATION</scope>
    <source>
        <strain evidence="11">cv. Bd21</strain>
    </source>
</reference>
<dbReference type="PROSITE" id="PS51754">
    <property type="entry name" value="OVATE"/>
    <property type="match status" value="1"/>
</dbReference>
<comment type="function">
    <text evidence="6">Transcriptional repressor that regulates multiple aspects of plant growth and development.</text>
</comment>
<dbReference type="FunCoup" id="A0A2K2D1C1">
    <property type="interactions" value="914"/>
</dbReference>
<evidence type="ECO:0000256" key="6">
    <source>
        <dbReference type="RuleBase" id="RU367028"/>
    </source>
</evidence>
<feature type="region of interest" description="Disordered" evidence="7">
    <location>
        <begin position="260"/>
        <end position="335"/>
    </location>
</feature>
<sequence>MGKKGALASIFSRLLVADADSPPSPASKAPSPPWPWLSSPCRNPQTSSSRDHRRAVTRSPAGAAAVDDDMYKTANSAYQLDEDDFPCFSPDDGGSCFDVDEDEELVEDHDGGFSTTSASEEWCYASEAVIRGLGRAGGGRFFVDRPDPLASNSILAGPPSSAPLPEKKKEEEEARPSSALVEESVAVAVESADPYGDFRASMEEMVSAHGLRGWADLQELLTWYLRVNAKRNHALIVAVFLDLLVALAAAAADAPTTTTTTMMTTTSSGSTSGSGSTSASSSTCGCAGDGGTSATEEQCCGGRGDGAERSSSGASEGAVGDEAGDGGYCSRVVDS</sequence>
<evidence type="ECO:0000256" key="4">
    <source>
        <dbReference type="ARBA" id="ARBA00023163"/>
    </source>
</evidence>
<reference evidence="10 11" key="1">
    <citation type="journal article" date="2010" name="Nature">
        <title>Genome sequencing and analysis of the model grass Brachypodium distachyon.</title>
        <authorList>
            <consortium name="International Brachypodium Initiative"/>
        </authorList>
    </citation>
    <scope>NUCLEOTIDE SEQUENCE [LARGE SCALE GENOMIC DNA]</scope>
    <source>
        <strain evidence="10 11">Bd21</strain>
    </source>
</reference>
<feature type="compositionally biased region" description="Low complexity" evidence="7">
    <location>
        <begin position="309"/>
        <end position="321"/>
    </location>
</feature>
<feature type="chain" id="PRO_5043158631" description="Transcription repressor" evidence="8">
    <location>
        <begin position="20"/>
        <end position="335"/>
    </location>
</feature>
<keyword evidence="2 6" id="KW-0678">Repressor</keyword>
<dbReference type="PANTHER" id="PTHR33057">
    <property type="entry name" value="TRANSCRIPTION REPRESSOR OFP7-RELATED"/>
    <property type="match status" value="1"/>
</dbReference>
<protein>
    <recommendedName>
        <fullName evidence="6">Transcription repressor</fullName>
    </recommendedName>
    <alternativeName>
        <fullName evidence="6">Ovate family protein</fullName>
    </alternativeName>
</protein>
<evidence type="ECO:0000256" key="2">
    <source>
        <dbReference type="ARBA" id="ARBA00022491"/>
    </source>
</evidence>
<evidence type="ECO:0000259" key="9">
    <source>
        <dbReference type="PROSITE" id="PS51754"/>
    </source>
</evidence>
<feature type="signal peptide" evidence="8">
    <location>
        <begin position="1"/>
        <end position="19"/>
    </location>
</feature>
<gene>
    <name evidence="11" type="primary">LOC100842657</name>
    <name evidence="10" type="ORF">BRADI_3g35441v3</name>
</gene>
<comment type="subcellular location">
    <subcellularLocation>
        <location evidence="1 6">Nucleus</location>
    </subcellularLocation>
</comment>
<evidence type="ECO:0000256" key="7">
    <source>
        <dbReference type="SAM" id="MobiDB-lite"/>
    </source>
</evidence>
<dbReference type="EnsemblPlants" id="PNT68068">
    <property type="protein sequence ID" value="PNT68068"/>
    <property type="gene ID" value="BRADI_3g35441v3"/>
</dbReference>
<dbReference type="EMBL" id="CM000882">
    <property type="protein sequence ID" value="PNT68068.1"/>
    <property type="molecule type" value="Genomic_DNA"/>
</dbReference>
<feature type="compositionally biased region" description="Pro residues" evidence="7">
    <location>
        <begin position="22"/>
        <end position="35"/>
    </location>
</feature>
<keyword evidence="5 6" id="KW-0539">Nucleus</keyword>
<evidence type="ECO:0000256" key="5">
    <source>
        <dbReference type="ARBA" id="ARBA00023242"/>
    </source>
</evidence>
<keyword evidence="3 6" id="KW-0805">Transcription regulation</keyword>
<evidence type="ECO:0000313" key="11">
    <source>
        <dbReference type="EnsemblPlants" id="PNT68068"/>
    </source>
</evidence>
<feature type="domain" description="OVATE" evidence="9">
    <location>
        <begin position="187"/>
        <end position="246"/>
    </location>
</feature>
<keyword evidence="12" id="KW-1185">Reference proteome</keyword>
<accession>A0A2K2D1C1</accession>
<evidence type="ECO:0000256" key="1">
    <source>
        <dbReference type="ARBA" id="ARBA00004123"/>
    </source>
</evidence>
<feature type="compositionally biased region" description="Low complexity" evidence="7">
    <location>
        <begin position="260"/>
        <end position="286"/>
    </location>
</feature>
<evidence type="ECO:0000256" key="8">
    <source>
        <dbReference type="SAM" id="SignalP"/>
    </source>
</evidence>
<evidence type="ECO:0000256" key="3">
    <source>
        <dbReference type="ARBA" id="ARBA00023015"/>
    </source>
</evidence>
<dbReference type="GeneID" id="100842657"/>
<dbReference type="Pfam" id="PF04844">
    <property type="entry name" value="Ovate"/>
    <property type="match status" value="1"/>
</dbReference>
<dbReference type="ExpressionAtlas" id="A0A2K2D1C1">
    <property type="expression patterns" value="baseline"/>
</dbReference>
<feature type="compositionally biased region" description="Basic and acidic residues" evidence="7">
    <location>
        <begin position="165"/>
        <end position="175"/>
    </location>
</feature>
<dbReference type="OrthoDB" id="689823at2759"/>
<organism evidence="10">
    <name type="scientific">Brachypodium distachyon</name>
    <name type="common">Purple false brome</name>
    <name type="synonym">Trachynia distachya</name>
    <dbReference type="NCBI Taxonomy" id="15368"/>
    <lineage>
        <taxon>Eukaryota</taxon>
        <taxon>Viridiplantae</taxon>
        <taxon>Streptophyta</taxon>
        <taxon>Embryophyta</taxon>
        <taxon>Tracheophyta</taxon>
        <taxon>Spermatophyta</taxon>
        <taxon>Magnoliopsida</taxon>
        <taxon>Liliopsida</taxon>
        <taxon>Poales</taxon>
        <taxon>Poaceae</taxon>
        <taxon>BOP clade</taxon>
        <taxon>Pooideae</taxon>
        <taxon>Stipodae</taxon>
        <taxon>Brachypodieae</taxon>
        <taxon>Brachypodium</taxon>
    </lineage>
</organism>
<dbReference type="GO" id="GO:0005634">
    <property type="term" value="C:nucleus"/>
    <property type="evidence" value="ECO:0007669"/>
    <property type="project" value="UniProtKB-SubCell"/>
</dbReference>
<evidence type="ECO:0000313" key="10">
    <source>
        <dbReference type="EMBL" id="PNT68068.1"/>
    </source>
</evidence>
<dbReference type="RefSeq" id="XP_003572176.1">
    <property type="nucleotide sequence ID" value="XM_003572128.3"/>
</dbReference>
<dbReference type="GO" id="GO:0045892">
    <property type="term" value="P:negative regulation of DNA-templated transcription"/>
    <property type="evidence" value="ECO:0007669"/>
    <property type="project" value="UniProtKB-UniRule"/>
</dbReference>
<dbReference type="NCBIfam" id="TIGR01568">
    <property type="entry name" value="A_thal_3678"/>
    <property type="match status" value="1"/>
</dbReference>
<reference evidence="10" key="2">
    <citation type="submission" date="2017-06" db="EMBL/GenBank/DDBJ databases">
        <title>WGS assembly of Brachypodium distachyon.</title>
        <authorList>
            <consortium name="The International Brachypodium Initiative"/>
            <person name="Lucas S."/>
            <person name="Harmon-Smith M."/>
            <person name="Lail K."/>
            <person name="Tice H."/>
            <person name="Grimwood J."/>
            <person name="Bruce D."/>
            <person name="Barry K."/>
            <person name="Shu S."/>
            <person name="Lindquist E."/>
            <person name="Wang M."/>
            <person name="Pitluck S."/>
            <person name="Vogel J.P."/>
            <person name="Garvin D.F."/>
            <person name="Mockler T.C."/>
            <person name="Schmutz J."/>
            <person name="Rokhsar D."/>
            <person name="Bevan M.W."/>
        </authorList>
    </citation>
    <scope>NUCLEOTIDE SEQUENCE</scope>
    <source>
        <strain evidence="10">Bd21</strain>
    </source>
</reference>
<evidence type="ECO:0000313" key="12">
    <source>
        <dbReference type="Proteomes" id="UP000008810"/>
    </source>
</evidence>
<dbReference type="PANTHER" id="PTHR33057:SF230">
    <property type="entry name" value="TRANSCRIPTION REPRESSOR"/>
    <property type="match status" value="1"/>
</dbReference>